<evidence type="ECO:0000313" key="2">
    <source>
        <dbReference type="Proteomes" id="UP001237152"/>
    </source>
</evidence>
<reference evidence="1" key="1">
    <citation type="journal article" date="2019" name="Front. Microbiol.">
        <title>Pandoravirus Celtis Illustrates the Microevolution Processes at Work in the Giant Pandoraviridae Genomes.</title>
        <authorList>
            <person name="Legendre M."/>
            <person name="Alempic J.M."/>
            <person name="Philippe N."/>
            <person name="Lartigue A."/>
            <person name="Jeudy S."/>
            <person name="Poirot O."/>
            <person name="Ta N.T."/>
            <person name="Nin S."/>
            <person name="Coute Y."/>
            <person name="Abergel C."/>
            <person name="Claverie J.M."/>
        </authorList>
    </citation>
    <scope>NUCLEOTIDE SEQUENCE</scope>
</reference>
<dbReference type="Proteomes" id="UP001237152">
    <property type="component" value="Segment"/>
</dbReference>
<name>A0A4D6EIR6_9VIRU</name>
<evidence type="ECO:0000313" key="1">
    <source>
        <dbReference type="EMBL" id="QBZ81322.1"/>
    </source>
</evidence>
<dbReference type="EMBL" id="MK174290">
    <property type="protein sequence ID" value="QBZ81322.1"/>
    <property type="molecule type" value="Genomic_DNA"/>
</dbReference>
<proteinExistence type="predicted"/>
<sequence>MPAEVIDQAWPQPPDDPMWSVFTRDTTPAASVARVGTAWLMLVGMGARLWPMSPLQARFDTTLRTTVGTLDYWKKYVDPVVYASMLGCLVVVYECMWLSVQQDSDSDRLLPAVPWPRRPPRADRWPSMTPQGWRPRPTLHVARIYRRCAGSQYGLRAPSTCSMRWSQPIRATCRAPGPSQHRRRDNIRLC</sequence>
<accession>A0A4D6EIR6</accession>
<organism evidence="1 2">
    <name type="scientific">Pandoravirus celtis</name>
    <dbReference type="NCBI Taxonomy" id="2568002"/>
    <lineage>
        <taxon>Viruses</taxon>
        <taxon>Pandoravirus</taxon>
    </lineage>
</organism>
<gene>
    <name evidence="1" type="ORF">pclt_cds_734c</name>
</gene>
<protein>
    <submittedName>
        <fullName evidence="1">Uncharacterized protein</fullName>
    </submittedName>
</protein>